<dbReference type="Gene3D" id="1.10.10.10">
    <property type="entry name" value="Winged helix-like DNA-binding domain superfamily/Winged helix DNA-binding domain"/>
    <property type="match status" value="1"/>
</dbReference>
<dbReference type="OrthoDB" id="694799at2759"/>
<dbReference type="GO" id="GO:0043531">
    <property type="term" value="F:ADP binding"/>
    <property type="evidence" value="ECO:0007669"/>
    <property type="project" value="InterPro"/>
</dbReference>
<keyword evidence="2" id="KW-0611">Plant defense</keyword>
<dbReference type="InterPro" id="IPR032675">
    <property type="entry name" value="LRR_dom_sf"/>
</dbReference>
<feature type="domain" description="Disease resistance R13L4/SHOC-2-like LRR" evidence="4">
    <location>
        <begin position="287"/>
        <end position="411"/>
    </location>
</feature>
<evidence type="ECO:0008006" key="7">
    <source>
        <dbReference type="Google" id="ProtNLM"/>
    </source>
</evidence>
<dbReference type="Pfam" id="PF23598">
    <property type="entry name" value="LRR_14"/>
    <property type="match status" value="1"/>
</dbReference>
<dbReference type="InterPro" id="IPR055414">
    <property type="entry name" value="LRR_R13L4/SHOC2-like"/>
</dbReference>
<keyword evidence="6" id="KW-1185">Reference proteome</keyword>
<evidence type="ECO:0000313" key="6">
    <source>
        <dbReference type="Proteomes" id="UP001151287"/>
    </source>
</evidence>
<dbReference type="GO" id="GO:0002758">
    <property type="term" value="P:innate immune response-activating signaling pathway"/>
    <property type="evidence" value="ECO:0007669"/>
    <property type="project" value="UniProtKB-ARBA"/>
</dbReference>
<dbReference type="AlphaFoldDB" id="A0A9Q0HKK2"/>
<dbReference type="GO" id="GO:0009626">
    <property type="term" value="P:plant-type hypersensitive response"/>
    <property type="evidence" value="ECO:0007669"/>
    <property type="project" value="UniProtKB-ARBA"/>
</dbReference>
<protein>
    <recommendedName>
        <fullName evidence="7">NB-ARC domain-containing protein</fullName>
    </recommendedName>
</protein>
<evidence type="ECO:0000259" key="3">
    <source>
        <dbReference type="Pfam" id="PF23559"/>
    </source>
</evidence>
<accession>A0A9Q0HKK2</accession>
<keyword evidence="1" id="KW-0677">Repeat</keyword>
<dbReference type="FunFam" id="1.10.10.10:FF:000322">
    <property type="entry name" value="Probable disease resistance protein At1g63360"/>
    <property type="match status" value="1"/>
</dbReference>
<dbReference type="PANTHER" id="PTHR36766:SF40">
    <property type="entry name" value="DISEASE RESISTANCE PROTEIN RGA3"/>
    <property type="match status" value="1"/>
</dbReference>
<dbReference type="Pfam" id="PF23559">
    <property type="entry name" value="WHD_DRP"/>
    <property type="match status" value="1"/>
</dbReference>
<comment type="caution">
    <text evidence="5">The sequence shown here is derived from an EMBL/GenBank/DDBJ whole genome shotgun (WGS) entry which is preliminary data.</text>
</comment>
<dbReference type="InterPro" id="IPR027417">
    <property type="entry name" value="P-loop_NTPase"/>
</dbReference>
<proteinExistence type="predicted"/>
<dbReference type="SUPFAM" id="SSF52058">
    <property type="entry name" value="L domain-like"/>
    <property type="match status" value="1"/>
</dbReference>
<dbReference type="InterPro" id="IPR058922">
    <property type="entry name" value="WHD_DRP"/>
</dbReference>
<evidence type="ECO:0000313" key="5">
    <source>
        <dbReference type="EMBL" id="KAJ1688935.1"/>
    </source>
</evidence>
<sequence>MSWNLFEKRAFSRSEEELNSQILKIAKEIVKKCGGVPLALKTLGSSMQFKKSVEEWLATRDSEIWKTAEGNRIMASLKLSYMNLSSQLKECFAYCSIFPKGHVIYKQELIGQWMANGLVSFTRSMRDTKIDLANECFEQLVQVSFLQNVEHIYDANVTCNMHDLVYDLAQSISDQRIFLISDTKQAINEENGEVNPTKIKKMRALHISGGNSSVVNMISKAQSLRSLYLERIMLLRTLPISITKLIHLRYICISDCQFTTIPNDIGSLWSLEALHLRDCDMITYLPKSIGKLIYLRILELNNLKLKHLPESIGQCQSLQNLIISNSQITSIPNSLGQLVNLKFLNIFNCSELKCLPESIGNLTNLESLNLPWCRKLNWLPESISNLVNLIFWISMIARTLRKFRNQLVSSLILRALICHGAEDSNVYRNHLAI</sequence>
<feature type="domain" description="Disease resistance protein winged helix" evidence="3">
    <location>
        <begin position="97"/>
        <end position="169"/>
    </location>
</feature>
<dbReference type="EMBL" id="JAMQYH010000004">
    <property type="protein sequence ID" value="KAJ1688935.1"/>
    <property type="molecule type" value="Genomic_DNA"/>
</dbReference>
<dbReference type="PRINTS" id="PR00364">
    <property type="entry name" value="DISEASERSIST"/>
</dbReference>
<gene>
    <name evidence="5" type="ORF">LUZ63_013090</name>
</gene>
<name>A0A9Q0HKK2_9POAL</name>
<organism evidence="5 6">
    <name type="scientific">Rhynchospora breviuscula</name>
    <dbReference type="NCBI Taxonomy" id="2022672"/>
    <lineage>
        <taxon>Eukaryota</taxon>
        <taxon>Viridiplantae</taxon>
        <taxon>Streptophyta</taxon>
        <taxon>Embryophyta</taxon>
        <taxon>Tracheophyta</taxon>
        <taxon>Spermatophyta</taxon>
        <taxon>Magnoliopsida</taxon>
        <taxon>Liliopsida</taxon>
        <taxon>Poales</taxon>
        <taxon>Cyperaceae</taxon>
        <taxon>Cyperoideae</taxon>
        <taxon>Rhynchosporeae</taxon>
        <taxon>Rhynchospora</taxon>
    </lineage>
</organism>
<evidence type="ECO:0000256" key="1">
    <source>
        <dbReference type="ARBA" id="ARBA00022737"/>
    </source>
</evidence>
<dbReference type="Gene3D" id="3.80.10.10">
    <property type="entry name" value="Ribonuclease Inhibitor"/>
    <property type="match status" value="1"/>
</dbReference>
<dbReference type="PANTHER" id="PTHR36766">
    <property type="entry name" value="PLANT BROAD-SPECTRUM MILDEW RESISTANCE PROTEIN RPW8"/>
    <property type="match status" value="1"/>
</dbReference>
<dbReference type="GO" id="GO:0042742">
    <property type="term" value="P:defense response to bacterium"/>
    <property type="evidence" value="ECO:0007669"/>
    <property type="project" value="UniProtKB-ARBA"/>
</dbReference>
<reference evidence="5" key="1">
    <citation type="journal article" date="2022" name="Cell">
        <title>Repeat-based holocentromeres influence genome architecture and karyotype evolution.</title>
        <authorList>
            <person name="Hofstatter P.G."/>
            <person name="Thangavel G."/>
            <person name="Lux T."/>
            <person name="Neumann P."/>
            <person name="Vondrak T."/>
            <person name="Novak P."/>
            <person name="Zhang M."/>
            <person name="Costa L."/>
            <person name="Castellani M."/>
            <person name="Scott A."/>
            <person name="Toegelov H."/>
            <person name="Fuchs J."/>
            <person name="Mata-Sucre Y."/>
            <person name="Dias Y."/>
            <person name="Vanzela A.L.L."/>
            <person name="Huettel B."/>
            <person name="Almeida C.C.S."/>
            <person name="Simkova H."/>
            <person name="Souza G."/>
            <person name="Pedrosa-Harand A."/>
            <person name="Macas J."/>
            <person name="Mayer K.F.X."/>
            <person name="Houben A."/>
            <person name="Marques A."/>
        </authorList>
    </citation>
    <scope>NUCLEOTIDE SEQUENCE</scope>
    <source>
        <strain evidence="5">RhyBre1mFocal</strain>
    </source>
</reference>
<evidence type="ECO:0000256" key="2">
    <source>
        <dbReference type="ARBA" id="ARBA00022821"/>
    </source>
</evidence>
<evidence type="ECO:0000259" key="4">
    <source>
        <dbReference type="Pfam" id="PF23598"/>
    </source>
</evidence>
<dbReference type="InterPro" id="IPR042197">
    <property type="entry name" value="Apaf_helical"/>
</dbReference>
<dbReference type="InterPro" id="IPR036388">
    <property type="entry name" value="WH-like_DNA-bd_sf"/>
</dbReference>
<dbReference type="SUPFAM" id="SSF52540">
    <property type="entry name" value="P-loop containing nucleoside triphosphate hydrolases"/>
    <property type="match status" value="1"/>
</dbReference>
<dbReference type="Pfam" id="PF00560">
    <property type="entry name" value="LRR_1"/>
    <property type="match status" value="1"/>
</dbReference>
<dbReference type="InterPro" id="IPR001611">
    <property type="entry name" value="Leu-rich_rpt"/>
</dbReference>
<dbReference type="Gene3D" id="1.10.8.430">
    <property type="entry name" value="Helical domain of apoptotic protease-activating factors"/>
    <property type="match status" value="1"/>
</dbReference>
<dbReference type="Proteomes" id="UP001151287">
    <property type="component" value="Unassembled WGS sequence"/>
</dbReference>